<evidence type="ECO:0000313" key="8">
    <source>
        <dbReference type="Proteomes" id="UP000639772"/>
    </source>
</evidence>
<feature type="transmembrane region" description="Helical" evidence="6">
    <location>
        <begin position="176"/>
        <end position="199"/>
    </location>
</feature>
<feature type="transmembrane region" description="Helical" evidence="6">
    <location>
        <begin position="435"/>
        <end position="456"/>
    </location>
</feature>
<sequence length="522" mass="55168">MGGTAVGSSSSVGRLSSFYTAALRRKNLLVADQLQSQHGDGLVRRLSLFELILLGIGASIGAGIFVVTGTVGRDAGPGVTISFVLAGAACVLNALCYAELASRFPAVVGGAYLYSYTAFNELTAFLVFAQLMLDYHIGAASIARSLASYVVSLFELFPVFKGIFPSWFGRGGLELFGGILSINLLAPILLLILTVILCYGVKESSVVNSYMTSVKVVIVVLVIFAGSFEVDVSNWSPFAPYGFKAVVTGATVAFFAYVGFDAVANSAEESKRPQRDLPIGILASLLVCALLYACVCLVITGMVPYQFLGEDAPLADAFNAKGMQYVSVLISIGAVAGLTTTLLVGLYVQIWVGCVAGILGGLFNVHNLSHILSVGTLTGYSVVSACVITLRWKDVGPSQVSVKFLSLRHEGIICILVVGCCGFAAGLFYRFNSSFYLLVIAIMIAILAGAALHFWQVYEDPPGFSCPAVPLLPIASIFSTFSCLHSFMKKRGSDSSSSASSPLSCMPCMGNIMLIQEALNNQ</sequence>
<dbReference type="Gene3D" id="1.20.1740.10">
    <property type="entry name" value="Amino acid/polyamine transporter I"/>
    <property type="match status" value="1"/>
</dbReference>
<dbReference type="PANTHER" id="PTHR43243:SF45">
    <property type="entry name" value="CATIONIC AMINO ACID TRANSPORTER 9, CHLOROPLASTIC"/>
    <property type="match status" value="1"/>
</dbReference>
<dbReference type="PANTHER" id="PTHR43243">
    <property type="entry name" value="INNER MEMBRANE TRANSPORTER YGJI-RELATED"/>
    <property type="match status" value="1"/>
</dbReference>
<feature type="transmembrane region" description="Helical" evidence="6">
    <location>
        <begin position="468"/>
        <end position="488"/>
    </location>
</feature>
<dbReference type="GO" id="GO:0016020">
    <property type="term" value="C:membrane"/>
    <property type="evidence" value="ECO:0007669"/>
    <property type="project" value="UniProtKB-SubCell"/>
</dbReference>
<dbReference type="Proteomes" id="UP000639772">
    <property type="component" value="Unassembled WGS sequence"/>
</dbReference>
<dbReference type="GO" id="GO:0015171">
    <property type="term" value="F:amino acid transmembrane transporter activity"/>
    <property type="evidence" value="ECO:0007669"/>
    <property type="project" value="TreeGrafter"/>
</dbReference>
<comment type="similarity">
    <text evidence="2">Belongs to the amino acid-polyamine-organocation (APC) superfamily. Cationic amino acid transporter (CAT) (TC 2.A.3.3) family.</text>
</comment>
<feature type="transmembrane region" description="Helical" evidence="6">
    <location>
        <begin position="206"/>
        <end position="226"/>
    </location>
</feature>
<dbReference type="OrthoDB" id="5982228at2759"/>
<keyword evidence="3 6" id="KW-0812">Transmembrane</keyword>
<feature type="transmembrane region" description="Helical" evidence="6">
    <location>
        <begin position="79"/>
        <end position="100"/>
    </location>
</feature>
<feature type="transmembrane region" description="Helical" evidence="6">
    <location>
        <begin position="328"/>
        <end position="359"/>
    </location>
</feature>
<feature type="transmembrane region" description="Helical" evidence="6">
    <location>
        <begin position="46"/>
        <end position="67"/>
    </location>
</feature>
<keyword evidence="5 6" id="KW-0472">Membrane</keyword>
<keyword evidence="4 6" id="KW-1133">Transmembrane helix</keyword>
<feature type="transmembrane region" description="Helical" evidence="6">
    <location>
        <begin position="410"/>
        <end position="428"/>
    </location>
</feature>
<accession>A0A835PCG9</accession>
<evidence type="ECO:0000313" key="7">
    <source>
        <dbReference type="EMBL" id="KAG0449865.1"/>
    </source>
</evidence>
<proteinExistence type="inferred from homology"/>
<reference evidence="7 8" key="1">
    <citation type="journal article" date="2020" name="Nat. Food">
        <title>A phased Vanilla planifolia genome enables genetic improvement of flavour and production.</title>
        <authorList>
            <person name="Hasing T."/>
            <person name="Tang H."/>
            <person name="Brym M."/>
            <person name="Khazi F."/>
            <person name="Huang T."/>
            <person name="Chambers A.H."/>
        </authorList>
    </citation>
    <scope>NUCLEOTIDE SEQUENCE [LARGE SCALE GENOMIC DNA]</scope>
    <source>
        <tissue evidence="7">Leaf</tissue>
    </source>
</reference>
<feature type="transmembrane region" description="Helical" evidence="6">
    <location>
        <begin position="112"/>
        <end position="133"/>
    </location>
</feature>
<protein>
    <submittedName>
        <fullName evidence="7">Uncharacterized protein</fullName>
    </submittedName>
</protein>
<evidence type="ECO:0000256" key="6">
    <source>
        <dbReference type="SAM" id="Phobius"/>
    </source>
</evidence>
<name>A0A835PCG9_VANPL</name>
<comment type="subcellular location">
    <subcellularLocation>
        <location evidence="1">Membrane</location>
        <topology evidence="1">Multi-pass membrane protein</topology>
    </subcellularLocation>
</comment>
<feature type="transmembrane region" description="Helical" evidence="6">
    <location>
        <begin position="238"/>
        <end position="260"/>
    </location>
</feature>
<evidence type="ECO:0000256" key="1">
    <source>
        <dbReference type="ARBA" id="ARBA00004141"/>
    </source>
</evidence>
<evidence type="ECO:0000256" key="5">
    <source>
        <dbReference type="ARBA" id="ARBA00023136"/>
    </source>
</evidence>
<gene>
    <name evidence="7" type="ORF">HPP92_027082</name>
</gene>
<feature type="transmembrane region" description="Helical" evidence="6">
    <location>
        <begin position="371"/>
        <end position="390"/>
    </location>
</feature>
<evidence type="ECO:0000256" key="2">
    <source>
        <dbReference type="ARBA" id="ARBA00008572"/>
    </source>
</evidence>
<dbReference type="AlphaFoldDB" id="A0A835PCG9"/>
<feature type="transmembrane region" description="Helical" evidence="6">
    <location>
        <begin position="281"/>
        <end position="308"/>
    </location>
</feature>
<dbReference type="InterPro" id="IPR002293">
    <property type="entry name" value="AA/rel_permease1"/>
</dbReference>
<evidence type="ECO:0000256" key="3">
    <source>
        <dbReference type="ARBA" id="ARBA00022692"/>
    </source>
</evidence>
<dbReference type="EMBL" id="JADCNM010000159">
    <property type="protein sequence ID" value="KAG0449865.1"/>
    <property type="molecule type" value="Genomic_DNA"/>
</dbReference>
<dbReference type="Pfam" id="PF13520">
    <property type="entry name" value="AA_permease_2"/>
    <property type="match status" value="1"/>
</dbReference>
<organism evidence="7 8">
    <name type="scientific">Vanilla planifolia</name>
    <name type="common">Vanilla</name>
    <dbReference type="NCBI Taxonomy" id="51239"/>
    <lineage>
        <taxon>Eukaryota</taxon>
        <taxon>Viridiplantae</taxon>
        <taxon>Streptophyta</taxon>
        <taxon>Embryophyta</taxon>
        <taxon>Tracheophyta</taxon>
        <taxon>Spermatophyta</taxon>
        <taxon>Magnoliopsida</taxon>
        <taxon>Liliopsida</taxon>
        <taxon>Asparagales</taxon>
        <taxon>Orchidaceae</taxon>
        <taxon>Vanilloideae</taxon>
        <taxon>Vanilleae</taxon>
        <taxon>Vanilla</taxon>
    </lineage>
</organism>
<comment type="caution">
    <text evidence="7">The sequence shown here is derived from an EMBL/GenBank/DDBJ whole genome shotgun (WGS) entry which is preliminary data.</text>
</comment>
<feature type="transmembrane region" description="Helical" evidence="6">
    <location>
        <begin position="145"/>
        <end position="164"/>
    </location>
</feature>
<evidence type="ECO:0000256" key="4">
    <source>
        <dbReference type="ARBA" id="ARBA00022989"/>
    </source>
</evidence>